<keyword evidence="1 3" id="KW-0378">Hydrolase</keyword>
<dbReference type="SUPFAM" id="SSF53474">
    <property type="entry name" value="alpha/beta-Hydrolases"/>
    <property type="match status" value="1"/>
</dbReference>
<accession>A0A177Y7U3</accession>
<evidence type="ECO:0000313" key="4">
    <source>
        <dbReference type="Proteomes" id="UP000077519"/>
    </source>
</evidence>
<dbReference type="InterPro" id="IPR000073">
    <property type="entry name" value="AB_hydrolase_1"/>
</dbReference>
<dbReference type="EMBL" id="LVHI01000038">
    <property type="protein sequence ID" value="OAK51574.1"/>
    <property type="molecule type" value="Genomic_DNA"/>
</dbReference>
<feature type="domain" description="AB hydrolase-1" evidence="2">
    <location>
        <begin position="26"/>
        <end position="277"/>
    </location>
</feature>
<dbReference type="Proteomes" id="UP000077519">
    <property type="component" value="Unassembled WGS sequence"/>
</dbReference>
<dbReference type="InterPro" id="IPR029058">
    <property type="entry name" value="AB_hydrolase_fold"/>
</dbReference>
<evidence type="ECO:0000313" key="3">
    <source>
        <dbReference type="EMBL" id="OAK51574.1"/>
    </source>
</evidence>
<dbReference type="AlphaFoldDB" id="A0A177Y7U3"/>
<evidence type="ECO:0000256" key="1">
    <source>
        <dbReference type="ARBA" id="ARBA00022801"/>
    </source>
</evidence>
<evidence type="ECO:0000259" key="2">
    <source>
        <dbReference type="Pfam" id="PF00561"/>
    </source>
</evidence>
<organism evidence="3 4">
    <name type="scientific">Rhodococcoides kyotonense</name>
    <dbReference type="NCBI Taxonomy" id="398843"/>
    <lineage>
        <taxon>Bacteria</taxon>
        <taxon>Bacillati</taxon>
        <taxon>Actinomycetota</taxon>
        <taxon>Actinomycetes</taxon>
        <taxon>Mycobacteriales</taxon>
        <taxon>Nocardiaceae</taxon>
        <taxon>Rhodococcoides</taxon>
    </lineage>
</organism>
<dbReference type="PANTHER" id="PTHR43329">
    <property type="entry name" value="EPOXIDE HYDROLASE"/>
    <property type="match status" value="1"/>
</dbReference>
<keyword evidence="4" id="KW-1185">Reference proteome</keyword>
<dbReference type="GO" id="GO:0016787">
    <property type="term" value="F:hydrolase activity"/>
    <property type="evidence" value="ECO:0007669"/>
    <property type="project" value="UniProtKB-KW"/>
</dbReference>
<dbReference type="PRINTS" id="PR00412">
    <property type="entry name" value="EPOXHYDRLASE"/>
</dbReference>
<dbReference type="InterPro" id="IPR000639">
    <property type="entry name" value="Epox_hydrolase-like"/>
</dbReference>
<reference evidence="3 4" key="1">
    <citation type="submission" date="2016-03" db="EMBL/GenBank/DDBJ databases">
        <title>Genome sequence of Rhodococcus kyotonensis KB10.</title>
        <authorList>
            <person name="Jeong H."/>
            <person name="Hong C.E."/>
            <person name="Jo S.H."/>
            <person name="Park J.M."/>
        </authorList>
    </citation>
    <scope>NUCLEOTIDE SEQUENCE [LARGE SCALE GENOMIC DNA]</scope>
    <source>
        <strain evidence="3 4">KB10</strain>
    </source>
</reference>
<name>A0A177Y7U3_9NOCA</name>
<proteinExistence type="predicted"/>
<dbReference type="RefSeq" id="WP_068430894.1">
    <property type="nucleotide sequence ID" value="NZ_LVHI01000038.1"/>
</dbReference>
<gene>
    <name evidence="3" type="ORF">A3K89_11670</name>
</gene>
<comment type="caution">
    <text evidence="3">The sequence shown here is derived from an EMBL/GenBank/DDBJ whole genome shotgun (WGS) entry which is preliminary data.</text>
</comment>
<dbReference type="Gene3D" id="3.40.50.1820">
    <property type="entry name" value="alpha/beta hydrolase"/>
    <property type="match status" value="1"/>
</dbReference>
<dbReference type="Pfam" id="PF00561">
    <property type="entry name" value="Abhydrolase_1"/>
    <property type="match status" value="1"/>
</dbReference>
<sequence length="306" mass="34564">MTTKRVVVNEGMRLAVFETGNPDGEPIVLVHGWPDTHDLWSHIVPLLADEFRVISYDTRGAGESTVPEEQSAYRLSNLASDFYAVIDAVSPDRPVHVLAHDWGAVEVWEAAGEPRAVDRIASYTSVSGPNLDHLAQWSRSRLRKPTWTGIKQVLAQTRASWYTVTFHIPGLSTFRIKRQFAKGWPAFLQEFSDVDPALVTQNSTLWSDAVNGTNRYRANIVPRLTQPRQRHIDVPVQLIVNTEDVAVRPFHYDDTEKWVKNLTRSEIRAGHWSPISHASEIAELTKSFAASPPVRQRRFSRNVDPA</sequence>
<protein>
    <submittedName>
        <fullName evidence="3">Hydrolase</fullName>
    </submittedName>
</protein>